<dbReference type="Pfam" id="PF02775">
    <property type="entry name" value="TPP_enzyme_C"/>
    <property type="match status" value="1"/>
</dbReference>
<dbReference type="Pfam" id="PF01855">
    <property type="entry name" value="POR_N"/>
    <property type="match status" value="1"/>
</dbReference>
<dbReference type="InterPro" id="IPR002880">
    <property type="entry name" value="Pyrv_Fd/Flavodoxin_OxRdtase_N"/>
</dbReference>
<dbReference type="OrthoDB" id="9794954at2"/>
<feature type="binding site" evidence="13">
    <location>
        <position position="827"/>
    </location>
    <ligand>
        <name>[4Fe-4S] cluster</name>
        <dbReference type="ChEBI" id="CHEBI:49883"/>
        <label>3</label>
    </ligand>
</feature>
<proteinExistence type="inferred from homology"/>
<dbReference type="STRING" id="680026.AB733_12960"/>
<evidence type="ECO:0000256" key="4">
    <source>
        <dbReference type="ARBA" id="ARBA00022723"/>
    </source>
</evidence>
<keyword evidence="5 10" id="KW-0249">Electron transport</keyword>
<feature type="binding site" evidence="13">
    <location>
        <position position="756"/>
    </location>
    <ligand>
        <name>[4Fe-4S] cluster</name>
        <dbReference type="ChEBI" id="CHEBI:49883"/>
        <label>2</label>
    </ligand>
</feature>
<keyword evidence="4 13" id="KW-0479">Metal-binding</keyword>
<feature type="site" description="Important for catalytic activity" evidence="12">
    <location>
        <position position="34"/>
    </location>
</feature>
<dbReference type="InterPro" id="IPR029061">
    <property type="entry name" value="THDP-binding"/>
</dbReference>
<dbReference type="InterPro" id="IPR019456">
    <property type="entry name" value="Pyrv-flavodox_OxRtase_EKR"/>
</dbReference>
<evidence type="ECO:0000256" key="11">
    <source>
        <dbReference type="PIRSR" id="PIRSR000159-1"/>
    </source>
</evidence>
<reference evidence="15 16" key="1">
    <citation type="submission" date="2018-01" db="EMBL/GenBank/DDBJ databases">
        <title>Whole genome sequencing of Histamine producing bacteria.</title>
        <authorList>
            <person name="Butler K."/>
        </authorList>
    </citation>
    <scope>NUCLEOTIDE SEQUENCE [LARGE SCALE GENOMIC DNA]</scope>
    <source>
        <strain evidence="15 16">DSM 24669</strain>
    </source>
</reference>
<evidence type="ECO:0000256" key="2">
    <source>
        <dbReference type="ARBA" id="ARBA00022448"/>
    </source>
</evidence>
<dbReference type="FunFam" id="3.40.50.970:FF:000012">
    <property type="entry name" value="Pyruvate:ferredoxin (Flavodoxin) oxidoreductase"/>
    <property type="match status" value="1"/>
</dbReference>
<dbReference type="AlphaFoldDB" id="A0A0J8VA59"/>
<dbReference type="InterPro" id="IPR017900">
    <property type="entry name" value="4Fe4S_Fe_S_CS"/>
</dbReference>
<dbReference type="EC" id="1.2.7.-" evidence="10"/>
<feature type="domain" description="4Fe-4S ferredoxin-type" evidence="14">
    <location>
        <begin position="744"/>
        <end position="771"/>
    </location>
</feature>
<dbReference type="GO" id="GO:0006979">
    <property type="term" value="P:response to oxidative stress"/>
    <property type="evidence" value="ECO:0007669"/>
    <property type="project" value="TreeGrafter"/>
</dbReference>
<evidence type="ECO:0000256" key="6">
    <source>
        <dbReference type="ARBA" id="ARBA00023002"/>
    </source>
</evidence>
<dbReference type="GO" id="GO:0016903">
    <property type="term" value="F:oxidoreductase activity, acting on the aldehyde or oxo group of donors"/>
    <property type="evidence" value="ECO:0007669"/>
    <property type="project" value="InterPro"/>
</dbReference>
<dbReference type="SUPFAM" id="SSF52922">
    <property type="entry name" value="TK C-terminal domain-like"/>
    <property type="match status" value="1"/>
</dbReference>
<dbReference type="EMBL" id="PYLZ01000009">
    <property type="protein sequence ID" value="PSW23217.1"/>
    <property type="molecule type" value="Genomic_DNA"/>
</dbReference>
<comment type="function">
    <text evidence="10">Oxidoreductase required for the transfer of electrons from pyruvate to flavodoxin.</text>
</comment>
<dbReference type="GO" id="GO:0022900">
    <property type="term" value="P:electron transport chain"/>
    <property type="evidence" value="ECO:0007669"/>
    <property type="project" value="InterPro"/>
</dbReference>
<dbReference type="GO" id="GO:0051539">
    <property type="term" value="F:4 iron, 4 sulfur cluster binding"/>
    <property type="evidence" value="ECO:0007669"/>
    <property type="project" value="UniProtKB-KW"/>
</dbReference>
<dbReference type="InterPro" id="IPR011766">
    <property type="entry name" value="TPP_enzyme_TPP-bd"/>
</dbReference>
<dbReference type="Gene3D" id="3.40.50.920">
    <property type="match status" value="1"/>
</dbReference>
<dbReference type="FunFam" id="3.40.50.970:FF:000047">
    <property type="entry name" value="Probable pyruvate-flavodoxin oxidoreductase"/>
    <property type="match status" value="1"/>
</dbReference>
<feature type="binding site" evidence="11">
    <location>
        <position position="34"/>
    </location>
    <ligand>
        <name>pyruvate</name>
        <dbReference type="ChEBI" id="CHEBI:15361"/>
    </ligand>
</feature>
<evidence type="ECO:0000256" key="1">
    <source>
        <dbReference type="ARBA" id="ARBA00009032"/>
    </source>
</evidence>
<evidence type="ECO:0000256" key="3">
    <source>
        <dbReference type="ARBA" id="ARBA00022485"/>
    </source>
</evidence>
<dbReference type="InterPro" id="IPR050722">
    <property type="entry name" value="Pyruvate:ferred/Flavod_OxRd"/>
</dbReference>
<protein>
    <recommendedName>
        <fullName evidence="10">Pyruvate-flavodoxin oxidoreductase</fullName>
        <ecNumber evidence="10">1.2.7.-</ecNumber>
    </recommendedName>
</protein>
<dbReference type="InterPro" id="IPR033412">
    <property type="entry name" value="PFOR_II"/>
</dbReference>
<dbReference type="NCBIfam" id="TIGR02176">
    <property type="entry name" value="pyruv_ox_red"/>
    <property type="match status" value="1"/>
</dbReference>
<dbReference type="FunFam" id="3.30.70.20:FF:000022">
    <property type="entry name" value="Pyruvate:ferredoxin (Flavodoxin) oxidoreductase"/>
    <property type="match status" value="1"/>
</dbReference>
<keyword evidence="6 10" id="KW-0560">Oxidoreductase</keyword>
<dbReference type="Pfam" id="PF12838">
    <property type="entry name" value="Fer4_7"/>
    <property type="match status" value="1"/>
</dbReference>
<dbReference type="CDD" id="cd03377">
    <property type="entry name" value="TPP_PFOR_PNO"/>
    <property type="match status" value="1"/>
</dbReference>
<dbReference type="Gene3D" id="3.40.50.970">
    <property type="match status" value="2"/>
</dbReference>
<feature type="binding site" evidence="13">
    <location>
        <position position="697"/>
    </location>
    <ligand>
        <name>[4Fe-4S] cluster</name>
        <dbReference type="ChEBI" id="CHEBI:49883"/>
        <label>1</label>
    </ligand>
</feature>
<dbReference type="FunFam" id="3.40.920.10:FF:000001">
    <property type="entry name" value="Pyruvate:ferredoxin (Flavodoxin) oxidoreductase"/>
    <property type="match status" value="1"/>
</dbReference>
<dbReference type="PANTHER" id="PTHR32154">
    <property type="entry name" value="PYRUVATE-FLAVODOXIN OXIDOREDUCTASE-RELATED"/>
    <property type="match status" value="1"/>
</dbReference>
<dbReference type="Proteomes" id="UP000240481">
    <property type="component" value="Unassembled WGS sequence"/>
</dbReference>
<feature type="binding site" evidence="13">
    <location>
        <position position="830"/>
    </location>
    <ligand>
        <name>[4Fe-4S] cluster</name>
        <dbReference type="ChEBI" id="CHEBI:49883"/>
        <label>3</label>
    </ligand>
</feature>
<evidence type="ECO:0000256" key="8">
    <source>
        <dbReference type="ARBA" id="ARBA00023014"/>
    </source>
</evidence>
<feature type="binding site" evidence="11">
    <location>
        <begin position="1003"/>
        <end position="1008"/>
    </location>
    <ligand>
        <name>thiamine diphosphate</name>
        <dbReference type="ChEBI" id="CHEBI:58937"/>
    </ligand>
</feature>
<feature type="domain" description="4Fe-4S ferredoxin-type" evidence="14">
    <location>
        <begin position="688"/>
        <end position="717"/>
    </location>
</feature>
<dbReference type="Gene3D" id="4.10.780.10">
    <property type="entry name" value="Pyruvate-flavodoxin oxidoreductase, EKR domain"/>
    <property type="match status" value="1"/>
</dbReference>
<dbReference type="RefSeq" id="WP_048899147.1">
    <property type="nucleotide sequence ID" value="NZ_AP024852.1"/>
</dbReference>
<dbReference type="InterPro" id="IPR002869">
    <property type="entry name" value="Pyrv_flavodox_OxRed_cen"/>
</dbReference>
<dbReference type="SMART" id="SM00890">
    <property type="entry name" value="EKR"/>
    <property type="match status" value="1"/>
</dbReference>
<feature type="site" description="Important for catalytic activity" evidence="12">
    <location>
        <position position="67"/>
    </location>
</feature>
<dbReference type="GO" id="GO:0044281">
    <property type="term" value="P:small molecule metabolic process"/>
    <property type="evidence" value="ECO:0007669"/>
    <property type="project" value="UniProtKB-ARBA"/>
</dbReference>
<dbReference type="InterPro" id="IPR017896">
    <property type="entry name" value="4Fe4S_Fe-S-bd"/>
</dbReference>
<comment type="caution">
    <text evidence="15">The sequence shown here is derived from an EMBL/GenBank/DDBJ whole genome shotgun (WGS) entry which is preliminary data.</text>
</comment>
<dbReference type="PROSITE" id="PS51379">
    <property type="entry name" value="4FE4S_FER_2"/>
    <property type="match status" value="2"/>
</dbReference>
<dbReference type="GO" id="GO:0030976">
    <property type="term" value="F:thiamine pyrophosphate binding"/>
    <property type="evidence" value="ECO:0007669"/>
    <property type="project" value="InterPro"/>
</dbReference>
<feature type="binding site" evidence="11">
    <location>
        <position position="832"/>
    </location>
    <ligand>
        <name>thiamine diphosphate</name>
        <dbReference type="ChEBI" id="CHEBI:58937"/>
    </ligand>
</feature>
<sequence>MSEQNYIYKTLDGNEAAASIAYRCNEVIGIYPITPSSPMSEACETWESQSKKNLWGQVPRVIEMQSEGGAAGAVHGALMAGSLATTFTSSQGLLLKIPNMYKIAGELTPFVMHVAARTLATHALSIFGDHSDVMAVRQTGFAMLAANSVQQAHDFSLIAQASTLDSRIPFVHFFDGFRTSHEINKIAMINDDTITEMIDQDAVDAFHQRGLTPDAPSIRGTAQNPDTFFQSREAANSFYTACPDTVADNMAKFAKLTGREYKLFDYYGHPEATNIIIVMGSATSTVQQAVDHQLQAGQKVGVLNVHLYRPFSLKHFLQVLPASVKNIAVLDRTKEPGAMGEPLYLDVVASLTQAVAAQTLSQLPRIMGGRYGLSSKEFNPSHANAIFTAMAEDRLHHNFTVGITDDITHLSLPVKTQIDAEPSSRLRALFYGLGADGTVSANKNTIKIIGENTDLHAQGYFVYDSKKSGGTTVSHLRIDQHPVEAPYLIEQAEFIACHQFQFINKLEMVERAAPQATLLLNSPHSAENVWQYLPREVQQQIIDKQLSLYVIDAVSLARELGLKNRINTIMQAGFFALSEMMPTEQALGKLNQAIEQSYSKRGPAIVEANQKAVAATVARIEQVTIPSTVTSTFSRPAVVSERAPDLVKHVSAMMMADKGDLLPVSAFPVDGTWPTATSQWEKRNIAQEIPVWEEDLCTQCNICTLVCPHAAIRAKAVNADDLTDAPEGFKVTEYKQRDFKGQQYTLQVSPQDCTGCNLCTMACPASDKDDPSLKAINLQPKVEHIESQTENYQFFTELPELARIDIKRIDARSSQLLQPLFEFSGACSGCGETSYIKLLTQLFGDRMLIANATGCSSIYGGNLPTTPYAVDKNGRGPAWANSLFEDNAEFGLGMRLALNSKRDRVLHLLEQVADVIPTELREQLINDAFDSSEAAVCRQRDNVNKLRAQLDFSHQALINSADDLVAKSNWIVGGDGWAYDIDFGGLDHVLSGSDNVNVLVMDTQGYSNTGGQQSKATPTGAVAKFATQGKASNGKDLAVNIMMHGNVYVAKIALGANMNHAVKALQEAEAYPGPSLVIAYSPCITHGFDMAEGVEHQQLLVETGLWPLFRFDPRRTEKGRAALQLDSKPPKKDVEELISKEARFTQVQRKDPERYAANLERLRQQVSHKHQLLNQLLEWK</sequence>
<feature type="binding site" evidence="11">
    <location>
        <position position="67"/>
    </location>
    <ligand>
        <name>thiamine diphosphate</name>
        <dbReference type="ChEBI" id="CHEBI:58937"/>
    </ligand>
</feature>
<dbReference type="SUPFAM" id="SSF54862">
    <property type="entry name" value="4Fe-4S ferredoxins"/>
    <property type="match status" value="1"/>
</dbReference>
<dbReference type="Gene3D" id="3.30.70.20">
    <property type="match status" value="1"/>
</dbReference>
<accession>A0A0J8VA59</accession>
<dbReference type="Pfam" id="PF10371">
    <property type="entry name" value="EKR"/>
    <property type="match status" value="1"/>
</dbReference>
<evidence type="ECO:0000256" key="9">
    <source>
        <dbReference type="ARBA" id="ARBA00048963"/>
    </source>
</evidence>
<evidence type="ECO:0000256" key="7">
    <source>
        <dbReference type="ARBA" id="ARBA00023004"/>
    </source>
</evidence>
<feature type="binding site" evidence="13">
    <location>
        <position position="855"/>
    </location>
    <ligand>
        <name>[4Fe-4S] cluster</name>
        <dbReference type="ChEBI" id="CHEBI:49883"/>
        <label>3</label>
    </ligand>
</feature>
<dbReference type="Pfam" id="PF01558">
    <property type="entry name" value="POR"/>
    <property type="match status" value="1"/>
</dbReference>
<dbReference type="InterPro" id="IPR019752">
    <property type="entry name" value="Pyrv/ketoisovalerate_OxRed_cat"/>
</dbReference>
<comment type="similarity">
    <text evidence="1 10">Belongs to the pyruvate:ferredoxin/flavodoxin oxidoreductase family.</text>
</comment>
<feature type="binding site" evidence="13">
    <location>
        <position position="763"/>
    </location>
    <ligand>
        <name>[4Fe-4S] cluster</name>
        <dbReference type="ChEBI" id="CHEBI:49883"/>
        <label>1</label>
    </ligand>
</feature>
<keyword evidence="2 10" id="KW-0813">Transport</keyword>
<evidence type="ECO:0000313" key="16">
    <source>
        <dbReference type="Proteomes" id="UP000240481"/>
    </source>
</evidence>
<dbReference type="PROSITE" id="PS00198">
    <property type="entry name" value="4FE4S_FER_1"/>
    <property type="match status" value="1"/>
</dbReference>
<comment type="catalytic activity">
    <reaction evidence="9 10">
        <text>oxidized [flavodoxin] + pyruvate + CoA + 2 H(+) = reduced [flavodoxin] + acetyl-CoA + CO2</text>
        <dbReference type="Rhea" id="RHEA:44140"/>
        <dbReference type="Rhea" id="RHEA-COMP:10622"/>
        <dbReference type="Rhea" id="RHEA-COMP:10623"/>
        <dbReference type="ChEBI" id="CHEBI:15361"/>
        <dbReference type="ChEBI" id="CHEBI:15378"/>
        <dbReference type="ChEBI" id="CHEBI:16526"/>
        <dbReference type="ChEBI" id="CHEBI:57287"/>
        <dbReference type="ChEBI" id="CHEBI:57288"/>
        <dbReference type="ChEBI" id="CHEBI:57618"/>
        <dbReference type="ChEBI" id="CHEBI:58210"/>
    </reaction>
</comment>
<dbReference type="Gene3D" id="3.40.920.10">
    <property type="entry name" value="Pyruvate-ferredoxin oxidoreductase, PFOR, domain III"/>
    <property type="match status" value="1"/>
</dbReference>
<feature type="binding site" evidence="13">
    <location>
        <position position="1083"/>
    </location>
    <ligand>
        <name>[4Fe-4S] cluster</name>
        <dbReference type="ChEBI" id="CHEBI:49883"/>
        <label>3</label>
    </ligand>
</feature>
<feature type="binding site" evidence="11">
    <location>
        <position position="855"/>
    </location>
    <ligand>
        <name>thiamine diphosphate</name>
        <dbReference type="ChEBI" id="CHEBI:58937"/>
    </ligand>
</feature>
<feature type="binding site" evidence="13">
    <location>
        <position position="759"/>
    </location>
    <ligand>
        <name>[4Fe-4S] cluster</name>
        <dbReference type="ChEBI" id="CHEBI:49883"/>
        <label>2</label>
    </ligand>
</feature>
<feature type="site" description="Important for catalytic activity" evidence="12">
    <location>
        <position position="1008"/>
    </location>
</feature>
<keyword evidence="16" id="KW-1185">Reference proteome</keyword>
<keyword evidence="7 13" id="KW-0408">Iron</keyword>
<evidence type="ECO:0000256" key="13">
    <source>
        <dbReference type="PIRSR" id="PIRSR000159-50"/>
    </source>
</evidence>
<dbReference type="PANTHER" id="PTHR32154:SF0">
    <property type="entry name" value="PYRUVATE-FLAVODOXIN OXIDOREDUCTASE-RELATED"/>
    <property type="match status" value="1"/>
</dbReference>
<feature type="binding site" evidence="11">
    <location>
        <begin position="974"/>
        <end position="977"/>
    </location>
    <ligand>
        <name>thiamine diphosphate</name>
        <dbReference type="ChEBI" id="CHEBI:58937"/>
    </ligand>
</feature>
<evidence type="ECO:0000256" key="12">
    <source>
        <dbReference type="PIRSR" id="PIRSR000159-2"/>
    </source>
</evidence>
<feature type="binding site" evidence="13">
    <location>
        <position position="707"/>
    </location>
    <ligand>
        <name>[4Fe-4S] cluster</name>
        <dbReference type="ChEBI" id="CHEBI:49883"/>
        <label>2</label>
    </ligand>
</feature>
<feature type="binding site" evidence="13">
    <location>
        <position position="753"/>
    </location>
    <ligand>
        <name>[4Fe-4S] cluster</name>
        <dbReference type="ChEBI" id="CHEBI:49883"/>
        <label>2</label>
    </ligand>
</feature>
<feature type="binding site" evidence="13">
    <location>
        <position position="703"/>
    </location>
    <ligand>
        <name>[4Fe-4S] cluster</name>
        <dbReference type="ChEBI" id="CHEBI:49883"/>
        <label>1</label>
    </ligand>
</feature>
<dbReference type="SUPFAM" id="SSF52518">
    <property type="entry name" value="Thiamin diphosphate-binding fold (THDP-binding)"/>
    <property type="match status" value="2"/>
</dbReference>
<keyword evidence="15" id="KW-0670">Pyruvate</keyword>
<dbReference type="Pfam" id="PF17147">
    <property type="entry name" value="PFOR_II"/>
    <property type="match status" value="1"/>
</dbReference>
<feature type="binding site" evidence="11">
    <location>
        <position position="117"/>
    </location>
    <ligand>
        <name>pyruvate</name>
        <dbReference type="ChEBI" id="CHEBI:15361"/>
    </ligand>
</feature>
<gene>
    <name evidence="15" type="primary">nifJ</name>
    <name evidence="15" type="ORF">C9I94_16470</name>
</gene>
<keyword evidence="8 13" id="KW-0411">Iron-sulfur</keyword>
<dbReference type="CDD" id="cd07034">
    <property type="entry name" value="TPP_PYR_PFOR_IOR-alpha_like"/>
    <property type="match status" value="1"/>
</dbReference>
<comment type="cofactor">
    <cofactor evidence="13">
        <name>[4Fe-4S] cluster</name>
        <dbReference type="ChEBI" id="CHEBI:49883"/>
    </cofactor>
    <text evidence="13">Binds 3 [4Fe-4S] clusters per subunit.</text>
</comment>
<dbReference type="FunFam" id="3.40.50.920:FF:000007">
    <property type="entry name" value="Pyruvate:ferredoxin (Flavodoxin) oxidoreductase"/>
    <property type="match status" value="1"/>
</dbReference>
<dbReference type="GO" id="GO:0005506">
    <property type="term" value="F:iron ion binding"/>
    <property type="evidence" value="ECO:0007669"/>
    <property type="project" value="InterPro"/>
</dbReference>
<evidence type="ECO:0000256" key="5">
    <source>
        <dbReference type="ARBA" id="ARBA00022982"/>
    </source>
</evidence>
<feature type="binding site" evidence="13">
    <location>
        <position position="700"/>
    </location>
    <ligand>
        <name>[4Fe-4S] cluster</name>
        <dbReference type="ChEBI" id="CHEBI:49883"/>
        <label>1</label>
    </ligand>
</feature>
<dbReference type="SUPFAM" id="SSF53323">
    <property type="entry name" value="Pyruvate-ferredoxin oxidoreductase, PFOR, domain III"/>
    <property type="match status" value="1"/>
</dbReference>
<feature type="site" description="Important for catalytic activity" evidence="12">
    <location>
        <position position="117"/>
    </location>
</feature>
<evidence type="ECO:0000256" key="10">
    <source>
        <dbReference type="PIRNR" id="PIRNR000159"/>
    </source>
</evidence>
<keyword evidence="3 13" id="KW-0004">4Fe-4S</keyword>
<evidence type="ECO:0000313" key="15">
    <source>
        <dbReference type="EMBL" id="PSW23217.1"/>
    </source>
</evidence>
<dbReference type="InterPro" id="IPR009014">
    <property type="entry name" value="Transketo_C/PFOR_II"/>
</dbReference>
<dbReference type="PIRSF" id="PIRSF000159">
    <property type="entry name" value="NifJ"/>
    <property type="match status" value="1"/>
</dbReference>
<name>A0A0J8VA59_9GAMM</name>
<dbReference type="InterPro" id="IPR037112">
    <property type="entry name" value="Pyrv-flavodox_OxR_EKR_sf"/>
</dbReference>
<evidence type="ECO:0000259" key="14">
    <source>
        <dbReference type="PROSITE" id="PS51379"/>
    </source>
</evidence>
<dbReference type="InterPro" id="IPR011895">
    <property type="entry name" value="Pyrv_flavodox_OxRed"/>
</dbReference>
<organism evidence="15 16">
    <name type="scientific">Photobacterium swingsii</name>
    <dbReference type="NCBI Taxonomy" id="680026"/>
    <lineage>
        <taxon>Bacteria</taxon>
        <taxon>Pseudomonadati</taxon>
        <taxon>Pseudomonadota</taxon>
        <taxon>Gammaproteobacteria</taxon>
        <taxon>Vibrionales</taxon>
        <taxon>Vibrionaceae</taxon>
        <taxon>Photobacterium</taxon>
    </lineage>
</organism>